<dbReference type="AlphaFoldDB" id="A0A1I8EL50"/>
<dbReference type="STRING" id="6293.A0A1I8EL50"/>
<feature type="transmembrane region" description="Helical" evidence="7">
    <location>
        <begin position="39"/>
        <end position="57"/>
    </location>
</feature>
<keyword evidence="7" id="KW-1133">Transmembrane helix</keyword>
<dbReference type="SMART" id="SM00848">
    <property type="entry name" value="Inhibitor_I29"/>
    <property type="match status" value="1"/>
</dbReference>
<evidence type="ECO:0000256" key="2">
    <source>
        <dbReference type="ARBA" id="ARBA00022670"/>
    </source>
</evidence>
<dbReference type="InterPro" id="IPR000169">
    <property type="entry name" value="Pept_cys_AS"/>
</dbReference>
<dbReference type="CDD" id="cd00042">
    <property type="entry name" value="CY"/>
    <property type="match status" value="1"/>
</dbReference>
<dbReference type="GO" id="GO:0006508">
    <property type="term" value="P:proteolysis"/>
    <property type="evidence" value="ECO:0007669"/>
    <property type="project" value="UniProtKB-KW"/>
</dbReference>
<dbReference type="SMART" id="SM00645">
    <property type="entry name" value="Pept_C1"/>
    <property type="match status" value="1"/>
</dbReference>
<dbReference type="SUPFAM" id="SSF54001">
    <property type="entry name" value="Cysteine proteinases"/>
    <property type="match status" value="1"/>
</dbReference>
<comment type="similarity">
    <text evidence="1">Belongs to the peptidase C1 family.</text>
</comment>
<proteinExistence type="inferred from homology"/>
<dbReference type="PANTHER" id="PTHR12411">
    <property type="entry name" value="CYSTEINE PROTEASE FAMILY C1-RELATED"/>
    <property type="match status" value="1"/>
</dbReference>
<dbReference type="GO" id="GO:0008234">
    <property type="term" value="F:cysteine-type peptidase activity"/>
    <property type="evidence" value="ECO:0007669"/>
    <property type="project" value="UniProtKB-KW"/>
</dbReference>
<evidence type="ECO:0000256" key="4">
    <source>
        <dbReference type="ARBA" id="ARBA00022807"/>
    </source>
</evidence>
<keyword evidence="7" id="KW-0812">Transmembrane</keyword>
<keyword evidence="2" id="KW-0645">Protease</keyword>
<dbReference type="Gene3D" id="3.90.70.10">
    <property type="entry name" value="Cysteine proteinases"/>
    <property type="match status" value="1"/>
</dbReference>
<dbReference type="PROSITE" id="PS00139">
    <property type="entry name" value="THIOL_PROTEASE_CYS"/>
    <property type="match status" value="1"/>
</dbReference>
<dbReference type="SUPFAM" id="SSF54403">
    <property type="entry name" value="Cystatin/monellin"/>
    <property type="match status" value="1"/>
</dbReference>
<dbReference type="Pfam" id="PF00112">
    <property type="entry name" value="Peptidase_C1"/>
    <property type="match status" value="1"/>
</dbReference>
<evidence type="ECO:0000259" key="9">
    <source>
        <dbReference type="SMART" id="SM00848"/>
    </source>
</evidence>
<evidence type="ECO:0000256" key="3">
    <source>
        <dbReference type="ARBA" id="ARBA00022801"/>
    </source>
</evidence>
<dbReference type="InterPro" id="IPR025661">
    <property type="entry name" value="Pept_asp_AS"/>
</dbReference>
<dbReference type="InterPro" id="IPR046350">
    <property type="entry name" value="Cystatin_sf"/>
</dbReference>
<keyword evidence="5" id="KW-0865">Zymogen</keyword>
<dbReference type="Gene3D" id="3.10.450.10">
    <property type="match status" value="1"/>
</dbReference>
<protein>
    <submittedName>
        <fullName evidence="10">Uncharacterized protein</fullName>
    </submittedName>
</protein>
<dbReference type="CDD" id="cd02248">
    <property type="entry name" value="Peptidase_C1A"/>
    <property type="match status" value="1"/>
</dbReference>
<dbReference type="WBParaSite" id="maker-PairedContig_2890-snap-gene-0.3-mRNA-1">
    <property type="protein sequence ID" value="maker-PairedContig_2890-snap-gene-0.3-mRNA-1"/>
    <property type="gene ID" value="maker-PairedContig_2890-snap-gene-0.3"/>
</dbReference>
<sequence length="506" mass="57655">IVKRCLSIDHRYSSREDILAIRQLFEKHNTDYQIFSIDYMLANCLIILFGLHAILAIEKRSLLVSEHEDLLSSAMAEYNRVSNDKNRWIPVKFLDISTIQRTGMHFSIKIAIALSNCTKVAHNNFDNKYCKAKNETGLKACVFEIFQPSWKMPGKIKLLTCSDYIPSEQVTEENSDTSNMKSLDLAINSQEWQKEETETLWSEFLDFIKKFEREYSSVAEQLDRFRIYMQNMNFVKKLQYEEKGTAIYGATQFSDMTAEEFQKIMLPSIWWDRVESNGIAFNLNDFNLSIDNLPNKFDWNTKGVVTPVKNQGSCGSCWAFSVTGNIESLWAIKTGNLISLSEQELIDCDVIDNGCNGGLPINAFREIKRMGGLEPEDQYPYKAKNGTCHLVRAQIAVTIDDAIEIPRNETVMKAWIAQRGPLSVGIDAELLAYYKSGILHPSKSRCPPSKINHGVLITGYGIENGLPYWTIKNSWGEEWGENGYFRLMRGKDICGVSDLVSSAIIY</sequence>
<evidence type="ECO:0000256" key="1">
    <source>
        <dbReference type="ARBA" id="ARBA00008455"/>
    </source>
</evidence>
<dbReference type="PROSITE" id="PS00639">
    <property type="entry name" value="THIOL_PROTEASE_HIS"/>
    <property type="match status" value="1"/>
</dbReference>
<dbReference type="InterPro" id="IPR039417">
    <property type="entry name" value="Peptidase_C1A_papain-like"/>
</dbReference>
<keyword evidence="6" id="KW-1015">Disulfide bond</keyword>
<dbReference type="InterPro" id="IPR000010">
    <property type="entry name" value="Cystatin_dom"/>
</dbReference>
<evidence type="ECO:0000256" key="6">
    <source>
        <dbReference type="ARBA" id="ARBA00023157"/>
    </source>
</evidence>
<dbReference type="PRINTS" id="PR00705">
    <property type="entry name" value="PAPAIN"/>
</dbReference>
<dbReference type="Pfam" id="PF00031">
    <property type="entry name" value="Cystatin"/>
    <property type="match status" value="1"/>
</dbReference>
<accession>A0A1I8EL50</accession>
<keyword evidence="4" id="KW-0788">Thiol protease</keyword>
<dbReference type="PROSITE" id="PS00640">
    <property type="entry name" value="THIOL_PROTEASE_ASN"/>
    <property type="match status" value="1"/>
</dbReference>
<feature type="domain" description="Cathepsin propeptide inhibitor" evidence="9">
    <location>
        <begin position="204"/>
        <end position="261"/>
    </location>
</feature>
<evidence type="ECO:0000313" key="10">
    <source>
        <dbReference type="WBParaSite" id="maker-PairedContig_2890-snap-gene-0.3-mRNA-1"/>
    </source>
</evidence>
<name>A0A1I8EL50_WUCBA</name>
<dbReference type="FunFam" id="3.90.70.10:FF:000103">
    <property type="entry name" value="Hypothetical LOC496748"/>
    <property type="match status" value="1"/>
</dbReference>
<evidence type="ECO:0000256" key="7">
    <source>
        <dbReference type="SAM" id="Phobius"/>
    </source>
</evidence>
<evidence type="ECO:0000259" key="8">
    <source>
        <dbReference type="SMART" id="SM00645"/>
    </source>
</evidence>
<feature type="domain" description="Peptidase C1A papain C-terminal" evidence="8">
    <location>
        <begin position="293"/>
        <end position="504"/>
    </location>
</feature>
<reference evidence="10" key="1">
    <citation type="submission" date="2016-11" db="UniProtKB">
        <authorList>
            <consortium name="WormBaseParasite"/>
        </authorList>
    </citation>
    <scope>IDENTIFICATION</scope>
    <source>
        <strain evidence="10">pt0022</strain>
    </source>
</reference>
<keyword evidence="7" id="KW-0472">Membrane</keyword>
<dbReference type="GO" id="GO:0004869">
    <property type="term" value="F:cysteine-type endopeptidase inhibitor activity"/>
    <property type="evidence" value="ECO:0007669"/>
    <property type="project" value="InterPro"/>
</dbReference>
<dbReference type="InterPro" id="IPR013128">
    <property type="entry name" value="Peptidase_C1A"/>
</dbReference>
<dbReference type="InterPro" id="IPR038765">
    <property type="entry name" value="Papain-like_cys_pep_sf"/>
</dbReference>
<organism evidence="10">
    <name type="scientific">Wuchereria bancrofti</name>
    <dbReference type="NCBI Taxonomy" id="6293"/>
    <lineage>
        <taxon>Eukaryota</taxon>
        <taxon>Metazoa</taxon>
        <taxon>Ecdysozoa</taxon>
        <taxon>Nematoda</taxon>
        <taxon>Chromadorea</taxon>
        <taxon>Rhabditida</taxon>
        <taxon>Spirurina</taxon>
        <taxon>Spiruromorpha</taxon>
        <taxon>Filarioidea</taxon>
        <taxon>Onchocercidae</taxon>
        <taxon>Wuchereria</taxon>
    </lineage>
</organism>
<dbReference type="Pfam" id="PF08246">
    <property type="entry name" value="Inhibitor_I29"/>
    <property type="match status" value="1"/>
</dbReference>
<keyword evidence="3" id="KW-0378">Hydrolase</keyword>
<evidence type="ECO:0000256" key="5">
    <source>
        <dbReference type="ARBA" id="ARBA00023145"/>
    </source>
</evidence>
<dbReference type="InterPro" id="IPR025660">
    <property type="entry name" value="Pept_his_AS"/>
</dbReference>
<dbReference type="InterPro" id="IPR000668">
    <property type="entry name" value="Peptidase_C1A_C"/>
</dbReference>
<dbReference type="InterPro" id="IPR013201">
    <property type="entry name" value="Prot_inhib_I29"/>
</dbReference>